<dbReference type="Pfam" id="PF13424">
    <property type="entry name" value="TPR_12"/>
    <property type="match status" value="1"/>
</dbReference>
<evidence type="ECO:0000259" key="2">
    <source>
        <dbReference type="Pfam" id="PF25000"/>
    </source>
</evidence>
<dbReference type="SUPFAM" id="SSF48452">
    <property type="entry name" value="TPR-like"/>
    <property type="match status" value="2"/>
</dbReference>
<dbReference type="Gene3D" id="1.25.40.10">
    <property type="entry name" value="Tetratricopeptide repeat domain"/>
    <property type="match status" value="2"/>
</dbReference>
<feature type="domain" description="NB-ARC" evidence="1">
    <location>
        <begin position="21"/>
        <end position="163"/>
    </location>
</feature>
<dbReference type="Proteomes" id="UP000261811">
    <property type="component" value="Unassembled WGS sequence"/>
</dbReference>
<dbReference type="RefSeq" id="WP_117358811.1">
    <property type="nucleotide sequence ID" value="NZ_QURH01000311.1"/>
</dbReference>
<organism evidence="3 4">
    <name type="scientific">Actinomadura logoneensis</name>
    <dbReference type="NCBI Taxonomy" id="2293572"/>
    <lineage>
        <taxon>Bacteria</taxon>
        <taxon>Bacillati</taxon>
        <taxon>Actinomycetota</taxon>
        <taxon>Actinomycetes</taxon>
        <taxon>Streptosporangiales</taxon>
        <taxon>Thermomonosporaceae</taxon>
        <taxon>Actinomadura</taxon>
    </lineage>
</organism>
<dbReference type="EMBL" id="QURH01000311">
    <property type="protein sequence ID" value="RFU40068.1"/>
    <property type="molecule type" value="Genomic_DNA"/>
</dbReference>
<evidence type="ECO:0000313" key="4">
    <source>
        <dbReference type="Proteomes" id="UP000261811"/>
    </source>
</evidence>
<accession>A0A372JL75</accession>
<dbReference type="PANTHER" id="PTHR35205">
    <property type="entry name" value="NB-ARC AND TPR DOMAIN PROTEIN"/>
    <property type="match status" value="1"/>
</dbReference>
<comment type="caution">
    <text evidence="3">The sequence shown here is derived from an EMBL/GenBank/DDBJ whole genome shotgun (WGS) entry which is preliminary data.</text>
</comment>
<dbReference type="SUPFAM" id="SSF52540">
    <property type="entry name" value="P-loop containing nucleoside triphosphate hydrolases"/>
    <property type="match status" value="1"/>
</dbReference>
<feature type="domain" description="DUF7779" evidence="2">
    <location>
        <begin position="242"/>
        <end position="323"/>
    </location>
</feature>
<name>A0A372JL75_9ACTN</name>
<proteinExistence type="predicted"/>
<dbReference type="Pfam" id="PF00931">
    <property type="entry name" value="NB-ARC"/>
    <property type="match status" value="1"/>
</dbReference>
<dbReference type="Gene3D" id="3.40.50.300">
    <property type="entry name" value="P-loop containing nucleotide triphosphate hydrolases"/>
    <property type="match status" value="1"/>
</dbReference>
<evidence type="ECO:0000259" key="1">
    <source>
        <dbReference type="Pfam" id="PF00931"/>
    </source>
</evidence>
<dbReference type="InterPro" id="IPR027417">
    <property type="entry name" value="P-loop_NTPase"/>
</dbReference>
<sequence>MGRDALVRDLRARFLSPGDRDDDVSAVAAVGMGGVGKSSLAVNYAHRYRRHYDIIWWITADRPTSLSAGLVRLALRLGVPELADADLLIAELRRALRERGPWLLIFDNADSVEDLRRHWPSGDGGHVLITSRLADWSGLVPARAVLQVPPLPGDHAVRLLCEGTGDGDREAARKVARLLGQLPLALTHAVAYVRQAAIGLAVYGRLLEDSLEDVLARFQPADDVQPVAMTWNLTLRRAAEREPLALDLMRLWAMLAPEGLTRDLAGEGVADLPGHLAPVAPDALAYDLAVQHLHRYSLIRIEAGAAAVHRLVQSVVRRDMGPATAARWLARAAGILDHLFPEDVDDRTRWPVCSRLLPHVLALHGNHRRLTRSHPGADVGTGAHTDAGTDTEVVLGRLLYCAGRYLIERSSYDEAAAPLEAALTLRERAHGPGSREVAETRLCLAIDLYRRADIVGALRAVTTALEIQERLDGRDSPSLYRFLLWKCRILIEFSELGEAFTAAEHGRRVLAAAGGADDPHLDDPRLDDPRLDEARLIEIDSVRGTVMWRRGRFREAVDILEGTVDGSVRLYGAQDDRTLAAEGAAAFVQAELGRVLGDAGLLRATAERLTRISGVLAGRFGDTHFEVMEHRKTLAATLTWLGDLDGARRVIEPVVGIYRDVLGHHPSTVAAEKVYAVVLAGQGEAERARRLLEDGERLYEGLYGPEHPYVAEILVEYGPVLAAAGRAEQAREALERARRIVEETYEPDHPKLVLILTALARLPGVGGEEAGRLRRRAASITAQM</sequence>
<dbReference type="OrthoDB" id="580767at2"/>
<dbReference type="GO" id="GO:0043531">
    <property type="term" value="F:ADP binding"/>
    <property type="evidence" value="ECO:0007669"/>
    <property type="project" value="InterPro"/>
</dbReference>
<dbReference type="InterPro" id="IPR011990">
    <property type="entry name" value="TPR-like_helical_dom_sf"/>
</dbReference>
<reference evidence="3 4" key="1">
    <citation type="submission" date="2018-08" db="EMBL/GenBank/DDBJ databases">
        <title>Actinomadura jelena sp. nov., a novel Actinomycete isolated from soil in Chad.</title>
        <authorList>
            <person name="Shi L."/>
        </authorList>
    </citation>
    <scope>NUCLEOTIDE SEQUENCE [LARGE SCALE GENOMIC DNA]</scope>
    <source>
        <strain evidence="3 4">NEAU-G17</strain>
    </source>
</reference>
<evidence type="ECO:0000313" key="3">
    <source>
        <dbReference type="EMBL" id="RFU40068.1"/>
    </source>
</evidence>
<gene>
    <name evidence="3" type="ORF">DZF91_19080</name>
</gene>
<dbReference type="AlphaFoldDB" id="A0A372JL75"/>
<keyword evidence="4" id="KW-1185">Reference proteome</keyword>
<dbReference type="Pfam" id="PF13374">
    <property type="entry name" value="TPR_10"/>
    <property type="match status" value="3"/>
</dbReference>
<dbReference type="InterPro" id="IPR002182">
    <property type="entry name" value="NB-ARC"/>
</dbReference>
<protein>
    <submittedName>
        <fullName evidence="3">Tetratricopeptide repeat protein</fullName>
    </submittedName>
</protein>
<dbReference type="PANTHER" id="PTHR35205:SF1">
    <property type="entry name" value="ZU5 DOMAIN-CONTAINING PROTEIN"/>
    <property type="match status" value="1"/>
</dbReference>
<dbReference type="Pfam" id="PF25000">
    <property type="entry name" value="DUF7779"/>
    <property type="match status" value="1"/>
</dbReference>
<dbReference type="InterPro" id="IPR056681">
    <property type="entry name" value="DUF7779"/>
</dbReference>